<dbReference type="AlphaFoldDB" id="A0AAD4WCQ2"/>
<keyword evidence="3" id="KW-1185">Reference proteome</keyword>
<accession>A0AAD4WCQ2</accession>
<evidence type="ECO:0000259" key="1">
    <source>
        <dbReference type="Pfam" id="PF00646"/>
    </source>
</evidence>
<gene>
    <name evidence="2" type="ORF">L3X38_019862</name>
</gene>
<dbReference type="Pfam" id="PF00646">
    <property type="entry name" value="F-box"/>
    <property type="match status" value="1"/>
</dbReference>
<protein>
    <recommendedName>
        <fullName evidence="1">F-box domain-containing protein</fullName>
    </recommendedName>
</protein>
<reference evidence="2 3" key="1">
    <citation type="journal article" date="2022" name="G3 (Bethesda)">
        <title>Whole-genome sequence and methylome profiling of the almond [Prunus dulcis (Mill.) D.A. Webb] cultivar 'Nonpareil'.</title>
        <authorList>
            <person name="D'Amico-Willman K.M."/>
            <person name="Ouma W.Z."/>
            <person name="Meulia T."/>
            <person name="Sideli G.M."/>
            <person name="Gradziel T.M."/>
            <person name="Fresnedo-Ramirez J."/>
        </authorList>
    </citation>
    <scope>NUCLEOTIDE SEQUENCE [LARGE SCALE GENOMIC DNA]</scope>
    <source>
        <strain evidence="2">Clone GOH B32 T37-40</strain>
    </source>
</reference>
<evidence type="ECO:0000313" key="3">
    <source>
        <dbReference type="Proteomes" id="UP001054821"/>
    </source>
</evidence>
<feature type="domain" description="F-box" evidence="1">
    <location>
        <begin position="8"/>
        <end position="40"/>
    </location>
</feature>
<evidence type="ECO:0000313" key="2">
    <source>
        <dbReference type="EMBL" id="KAI5340588.1"/>
    </source>
</evidence>
<dbReference type="EMBL" id="JAJFAZ020000003">
    <property type="protein sequence ID" value="KAI5340588.1"/>
    <property type="molecule type" value="Genomic_DNA"/>
</dbReference>
<organism evidence="2 3">
    <name type="scientific">Prunus dulcis</name>
    <name type="common">Almond</name>
    <name type="synonym">Amygdalus dulcis</name>
    <dbReference type="NCBI Taxonomy" id="3755"/>
    <lineage>
        <taxon>Eukaryota</taxon>
        <taxon>Viridiplantae</taxon>
        <taxon>Streptophyta</taxon>
        <taxon>Embryophyta</taxon>
        <taxon>Tracheophyta</taxon>
        <taxon>Spermatophyta</taxon>
        <taxon>Magnoliopsida</taxon>
        <taxon>eudicotyledons</taxon>
        <taxon>Gunneridae</taxon>
        <taxon>Pentapetalae</taxon>
        <taxon>rosids</taxon>
        <taxon>fabids</taxon>
        <taxon>Rosales</taxon>
        <taxon>Rosaceae</taxon>
        <taxon>Amygdaloideae</taxon>
        <taxon>Amygdaleae</taxon>
        <taxon>Prunus</taxon>
    </lineage>
</organism>
<sequence>MSRWSKQVPEDITQSILQRSISDYVRCKAVCHSWRASVDMAIATKHSLPAPQHPLLMVCSHLSCLRDHCFISPSVDPKTTHKKAIIPDYIVAAYNNMMIVALDKAGEESRMAKNFFEGYTYLA</sequence>
<name>A0AAD4WCQ2_PRUDU</name>
<dbReference type="Proteomes" id="UP001054821">
    <property type="component" value="Chromosome 3"/>
</dbReference>
<dbReference type="InterPro" id="IPR001810">
    <property type="entry name" value="F-box_dom"/>
</dbReference>
<comment type="caution">
    <text evidence="2">The sequence shown here is derived from an EMBL/GenBank/DDBJ whole genome shotgun (WGS) entry which is preliminary data.</text>
</comment>
<proteinExistence type="predicted"/>